<dbReference type="AlphaFoldDB" id="A0A5D2KKK8"/>
<accession>A0A5D2KKK8</accession>
<sequence length="50" mass="5584">MNCGPSPFEYLLNIASRINKLVSAKPDKPKSTEEESELLISPLSKDPRHC</sequence>
<keyword evidence="3" id="KW-1185">Reference proteome</keyword>
<organism evidence="2 3">
    <name type="scientific">Gossypium tomentosum</name>
    <name type="common">Hawaiian cotton</name>
    <name type="synonym">Gossypium sandvicense</name>
    <dbReference type="NCBI Taxonomy" id="34277"/>
    <lineage>
        <taxon>Eukaryota</taxon>
        <taxon>Viridiplantae</taxon>
        <taxon>Streptophyta</taxon>
        <taxon>Embryophyta</taxon>
        <taxon>Tracheophyta</taxon>
        <taxon>Spermatophyta</taxon>
        <taxon>Magnoliopsida</taxon>
        <taxon>eudicotyledons</taxon>
        <taxon>Gunneridae</taxon>
        <taxon>Pentapetalae</taxon>
        <taxon>rosids</taxon>
        <taxon>malvids</taxon>
        <taxon>Malvales</taxon>
        <taxon>Malvaceae</taxon>
        <taxon>Malvoideae</taxon>
        <taxon>Gossypium</taxon>
    </lineage>
</organism>
<protein>
    <submittedName>
        <fullName evidence="2">Uncharacterized protein</fullName>
    </submittedName>
</protein>
<evidence type="ECO:0000313" key="2">
    <source>
        <dbReference type="EMBL" id="TYH67206.1"/>
    </source>
</evidence>
<dbReference type="EMBL" id="CM017628">
    <property type="protein sequence ID" value="TYH67206.1"/>
    <property type="molecule type" value="Genomic_DNA"/>
</dbReference>
<evidence type="ECO:0000313" key="3">
    <source>
        <dbReference type="Proteomes" id="UP000322667"/>
    </source>
</evidence>
<name>A0A5D2KKK8_GOSTO</name>
<evidence type="ECO:0000256" key="1">
    <source>
        <dbReference type="SAM" id="MobiDB-lite"/>
    </source>
</evidence>
<proteinExistence type="predicted"/>
<reference evidence="2 3" key="1">
    <citation type="submission" date="2019-07" db="EMBL/GenBank/DDBJ databases">
        <title>WGS assembly of Gossypium tomentosum.</title>
        <authorList>
            <person name="Chen Z.J."/>
            <person name="Sreedasyam A."/>
            <person name="Ando A."/>
            <person name="Song Q."/>
            <person name="De L."/>
            <person name="Hulse-Kemp A."/>
            <person name="Ding M."/>
            <person name="Ye W."/>
            <person name="Kirkbride R."/>
            <person name="Jenkins J."/>
            <person name="Plott C."/>
            <person name="Lovell J."/>
            <person name="Lin Y.-M."/>
            <person name="Vaughn R."/>
            <person name="Liu B."/>
            <person name="Li W."/>
            <person name="Simpson S."/>
            <person name="Scheffler B."/>
            <person name="Saski C."/>
            <person name="Grover C."/>
            <person name="Hu G."/>
            <person name="Conover J."/>
            <person name="Carlson J."/>
            <person name="Shu S."/>
            <person name="Boston L."/>
            <person name="Williams M."/>
            <person name="Peterson D."/>
            <person name="Mcgee K."/>
            <person name="Jones D."/>
            <person name="Wendel J."/>
            <person name="Stelly D."/>
            <person name="Grimwood J."/>
            <person name="Schmutz J."/>
        </authorList>
    </citation>
    <scope>NUCLEOTIDE SEQUENCE [LARGE SCALE GENOMIC DNA]</scope>
    <source>
        <strain evidence="2">7179.01</strain>
    </source>
</reference>
<dbReference type="Proteomes" id="UP000322667">
    <property type="component" value="Chromosome D06"/>
</dbReference>
<gene>
    <name evidence="2" type="ORF">ES332_D06G172600v1</name>
</gene>
<feature type="region of interest" description="Disordered" evidence="1">
    <location>
        <begin position="24"/>
        <end position="50"/>
    </location>
</feature>